<reference evidence="1 2" key="1">
    <citation type="submission" date="2016-03" db="EMBL/GenBank/DDBJ databases">
        <title>Complete genome sequence of Shewanella psychrophila WP2, a deep sea bacterium isolated from west Pacific sediment.</title>
        <authorList>
            <person name="Xu G."/>
            <person name="Jian H."/>
        </authorList>
    </citation>
    <scope>NUCLEOTIDE SEQUENCE [LARGE SCALE GENOMIC DNA]</scope>
    <source>
        <strain evidence="1 2">WP2</strain>
    </source>
</reference>
<sequence length="322" mass="36878">MNKLIPISMLFFSTSAICNTITILPNVKSGLPTFIQEPNLYQAPDFDHFNFTYGYLSEQAEAFAELPIALGSIERVCIKTTFSEVSYKEGSAQSGVLVYTYSTNSEGEKAYNTTIGDRVALDEMSEHCFDESSWVYRNWLADKNMTFTPYSSSFAIIEDVRVVIQGELVLSQEPAVFVTQYLDFISKVGFDQSANFYHTDSIRELKALFEQGLDKNSQNVIFIKNIAFGTDVTIEEIAMMTDEEFMNTFLRIMEKVQGSNTINSSYLKVLNDFEYQDIKYIVVETREDLQGHSVKQHEVILLKKEGEYWKLYMVENLKGFFI</sequence>
<keyword evidence="2" id="KW-1185">Reference proteome</keyword>
<proteinExistence type="predicted"/>
<organism evidence="1 2">
    <name type="scientific">Shewanella psychrophila</name>
    <dbReference type="NCBI Taxonomy" id="225848"/>
    <lineage>
        <taxon>Bacteria</taxon>
        <taxon>Pseudomonadati</taxon>
        <taxon>Pseudomonadota</taxon>
        <taxon>Gammaproteobacteria</taxon>
        <taxon>Alteromonadales</taxon>
        <taxon>Shewanellaceae</taxon>
        <taxon>Shewanella</taxon>
    </lineage>
</organism>
<dbReference type="OrthoDB" id="5849709at2"/>
<dbReference type="EMBL" id="CP014782">
    <property type="protein sequence ID" value="AQS38542.1"/>
    <property type="molecule type" value="Genomic_DNA"/>
</dbReference>
<dbReference type="STRING" id="225848.Sps_03415"/>
<dbReference type="RefSeq" id="WP_077753568.1">
    <property type="nucleotide sequence ID" value="NZ_CP014782.1"/>
</dbReference>
<dbReference type="Proteomes" id="UP000189545">
    <property type="component" value="Chromosome"/>
</dbReference>
<dbReference type="AlphaFoldDB" id="A0A1S6HSR4"/>
<accession>A0A1S6HSR4</accession>
<name>A0A1S6HSR4_9GAMM</name>
<evidence type="ECO:0000313" key="2">
    <source>
        <dbReference type="Proteomes" id="UP000189545"/>
    </source>
</evidence>
<evidence type="ECO:0000313" key="1">
    <source>
        <dbReference type="EMBL" id="AQS38542.1"/>
    </source>
</evidence>
<dbReference type="KEGG" id="spsw:Sps_03415"/>
<protein>
    <submittedName>
        <fullName evidence="1">Uncharacterized protein</fullName>
    </submittedName>
</protein>
<gene>
    <name evidence="1" type="ORF">Sps_03415</name>
</gene>